<reference evidence="2" key="2">
    <citation type="submission" date="2020-10" db="EMBL/GenBank/DDBJ databases">
        <authorList>
            <person name="Scholz U."/>
            <person name="Mascher M."/>
            <person name="Fiebig A."/>
        </authorList>
    </citation>
    <scope>NUCLEOTIDE SEQUENCE [LARGE SCALE GENOMIC DNA]</scope>
    <source>
        <strain evidence="2">cv. Morex</strain>
    </source>
</reference>
<protein>
    <submittedName>
        <fullName evidence="2">Uncharacterized protein</fullName>
    </submittedName>
</protein>
<evidence type="ECO:0000313" key="3">
    <source>
        <dbReference type="Proteomes" id="UP000011116"/>
    </source>
</evidence>
<gene>
    <name evidence="2" type="primary">LOC123405735</name>
</gene>
<accession>A0A8I6YFN1</accession>
<feature type="transmembrane region" description="Helical" evidence="1">
    <location>
        <begin position="66"/>
        <end position="86"/>
    </location>
</feature>
<keyword evidence="3" id="KW-1185">Reference proteome</keyword>
<dbReference type="Proteomes" id="UP000011116">
    <property type="component" value="Chromosome 6H"/>
</dbReference>
<proteinExistence type="predicted"/>
<feature type="transmembrane region" description="Helical" evidence="1">
    <location>
        <begin position="12"/>
        <end position="33"/>
    </location>
</feature>
<keyword evidence="1" id="KW-0812">Transmembrane</keyword>
<reference evidence="3" key="1">
    <citation type="journal article" date="2012" name="Nature">
        <title>A physical, genetic and functional sequence assembly of the barley genome.</title>
        <authorList>
            <consortium name="The International Barley Genome Sequencing Consortium"/>
            <person name="Mayer K.F."/>
            <person name="Waugh R."/>
            <person name="Brown J.W."/>
            <person name="Schulman A."/>
            <person name="Langridge P."/>
            <person name="Platzer M."/>
            <person name="Fincher G.B."/>
            <person name="Muehlbauer G.J."/>
            <person name="Sato K."/>
            <person name="Close T.J."/>
            <person name="Wise R.P."/>
            <person name="Stein N."/>
        </authorList>
    </citation>
    <scope>NUCLEOTIDE SEQUENCE [LARGE SCALE GENOMIC DNA]</scope>
    <source>
        <strain evidence="3">cv. Morex</strain>
    </source>
</reference>
<dbReference type="RefSeq" id="XP_044955247.1">
    <property type="nucleotide sequence ID" value="XM_045099312.1"/>
</dbReference>
<dbReference type="OrthoDB" id="695466at2759"/>
<feature type="transmembrane region" description="Helical" evidence="1">
    <location>
        <begin position="123"/>
        <end position="148"/>
    </location>
</feature>
<dbReference type="AlphaFoldDB" id="A0A8I6YFN1"/>
<dbReference type="Gramene" id="HORVU.MOREX.r2.6HG0513150.1">
    <property type="protein sequence ID" value="HORVU.MOREX.r2.6HG0513150.1"/>
    <property type="gene ID" value="HORVU.MOREX.r2.6HG0513150"/>
</dbReference>
<dbReference type="KEGG" id="hvg:123405735"/>
<evidence type="ECO:0000313" key="2">
    <source>
        <dbReference type="EnsemblPlants" id="HORVU.MOREX.r3.6HG0618710.1"/>
    </source>
</evidence>
<organism evidence="2 3">
    <name type="scientific">Hordeum vulgare subsp. vulgare</name>
    <name type="common">Domesticated barley</name>
    <dbReference type="NCBI Taxonomy" id="112509"/>
    <lineage>
        <taxon>Eukaryota</taxon>
        <taxon>Viridiplantae</taxon>
        <taxon>Streptophyta</taxon>
        <taxon>Embryophyta</taxon>
        <taxon>Tracheophyta</taxon>
        <taxon>Spermatophyta</taxon>
        <taxon>Magnoliopsida</taxon>
        <taxon>Liliopsida</taxon>
        <taxon>Poales</taxon>
        <taxon>Poaceae</taxon>
        <taxon>BOP clade</taxon>
        <taxon>Pooideae</taxon>
        <taxon>Triticodae</taxon>
        <taxon>Triticeae</taxon>
        <taxon>Hordeinae</taxon>
        <taxon>Hordeum</taxon>
    </lineage>
</organism>
<keyword evidence="1" id="KW-0472">Membrane</keyword>
<evidence type="ECO:0000256" key="1">
    <source>
        <dbReference type="SAM" id="Phobius"/>
    </source>
</evidence>
<reference evidence="2" key="3">
    <citation type="submission" date="2022-01" db="UniProtKB">
        <authorList>
            <consortium name="EnsemblPlants"/>
        </authorList>
    </citation>
    <scope>IDENTIFICATION</scope>
    <source>
        <strain evidence="2">subsp. vulgare</strain>
    </source>
</reference>
<dbReference type="Gramene" id="HORVU.MOREX.r3.6HG0618710.1">
    <property type="protein sequence ID" value="HORVU.MOREX.r3.6HG0618710.1"/>
    <property type="gene ID" value="HORVU.MOREX.r3.6HG0618710"/>
</dbReference>
<sequence length="159" mass="16639">MDGNKTAAAHPASVRALSMAAGTVVVFALATAADYVLDSFHLCGSQASFILPCVGVTAAAAAKWRALWLAMVCCAVLESAVAAQALRLPCRRRALALLQLALTVVRHYMYARATLILAAADPGLFGICFGSVSVFVTGDLLSFMDLLLGGEGIMHYSFV</sequence>
<keyword evidence="1" id="KW-1133">Transmembrane helix</keyword>
<dbReference type="GeneID" id="123405735"/>
<dbReference type="EnsemblPlants" id="HORVU.MOREX.r3.6HG0618710.1">
    <property type="protein sequence ID" value="HORVU.MOREX.r3.6HG0618710.1"/>
    <property type="gene ID" value="HORVU.MOREX.r3.6HG0618710"/>
</dbReference>
<name>A0A8I6YFN1_HORVV</name>